<proteinExistence type="predicted"/>
<reference evidence="1" key="1">
    <citation type="journal article" date="2014" name="Int. J. Syst. Evol. Microbiol.">
        <title>Complete genome sequence of Corynebacterium casei LMG S-19264T (=DSM 44701T), isolated from a smear-ripened cheese.</title>
        <authorList>
            <consortium name="US DOE Joint Genome Institute (JGI-PGF)"/>
            <person name="Walter F."/>
            <person name="Albersmeier A."/>
            <person name="Kalinowski J."/>
            <person name="Ruckert C."/>
        </authorList>
    </citation>
    <scope>NUCLEOTIDE SEQUENCE</scope>
    <source>
        <strain evidence="1">VKM B-2935</strain>
    </source>
</reference>
<dbReference type="RefSeq" id="WP_271195574.1">
    <property type="nucleotide sequence ID" value="NZ_BSFN01000006.1"/>
</dbReference>
<reference evidence="1" key="2">
    <citation type="submission" date="2023-01" db="EMBL/GenBank/DDBJ databases">
        <authorList>
            <person name="Sun Q."/>
            <person name="Evtushenko L."/>
        </authorList>
    </citation>
    <scope>NUCLEOTIDE SEQUENCE</scope>
    <source>
        <strain evidence="1">VKM B-2935</strain>
    </source>
</reference>
<organism evidence="1 2">
    <name type="scientific">Pseudomonas turukhanskensis</name>
    <dbReference type="NCBI Taxonomy" id="1806536"/>
    <lineage>
        <taxon>Bacteria</taxon>
        <taxon>Pseudomonadati</taxon>
        <taxon>Pseudomonadota</taxon>
        <taxon>Gammaproteobacteria</taxon>
        <taxon>Pseudomonadales</taxon>
        <taxon>Pseudomonadaceae</taxon>
        <taxon>Pseudomonas</taxon>
    </lineage>
</organism>
<evidence type="ECO:0000313" key="2">
    <source>
        <dbReference type="Proteomes" id="UP001143328"/>
    </source>
</evidence>
<gene>
    <name evidence="1" type="ORF">GCM10017655_24380</name>
</gene>
<dbReference type="EMBL" id="BSFN01000006">
    <property type="protein sequence ID" value="GLK89376.1"/>
    <property type="molecule type" value="Genomic_DNA"/>
</dbReference>
<dbReference type="AlphaFoldDB" id="A0A9W6K6Z1"/>
<evidence type="ECO:0000313" key="1">
    <source>
        <dbReference type="EMBL" id="GLK89376.1"/>
    </source>
</evidence>
<name>A0A9W6K6Z1_9PSED</name>
<dbReference type="Proteomes" id="UP001143328">
    <property type="component" value="Unassembled WGS sequence"/>
</dbReference>
<protein>
    <submittedName>
        <fullName evidence="1">Uncharacterized protein</fullName>
    </submittedName>
</protein>
<comment type="caution">
    <text evidence="1">The sequence shown here is derived from an EMBL/GenBank/DDBJ whole genome shotgun (WGS) entry which is preliminary data.</text>
</comment>
<sequence length="266" mass="29333">MTVSTLPLAELSNRELANLYAHALKDIPPSLLAGFSEGDRGGLSGLYLPAIPDGYWQAATRVMIVGRETRGWGVVPKDEVCGDLTAYIERSIALQKKFQADHIGQLPDAKATFYNLARQVAKRCGQSGVVVGNLFCIAHQKTIPTASGRYVEILRYSEILLKLQIELLRPHIVIFANGSSSAAQRRAFFPTKGNNKVCFNGRYFLKDGISKNHLWAFEMNGMQCYRVHHPSSLHRKKADNARRFLMTLLPGSDTNAAVSAPMASSL</sequence>
<keyword evidence="2" id="KW-1185">Reference proteome</keyword>
<accession>A0A9W6K6Z1</accession>